<evidence type="ECO:0000313" key="2">
    <source>
        <dbReference type="Proteomes" id="UP001159363"/>
    </source>
</evidence>
<comment type="caution">
    <text evidence="1">The sequence shown here is derived from an EMBL/GenBank/DDBJ whole genome shotgun (WGS) entry which is preliminary data.</text>
</comment>
<dbReference type="EMBL" id="JARBHB010000001">
    <property type="protein sequence ID" value="KAJ8898053.1"/>
    <property type="molecule type" value="Genomic_DNA"/>
</dbReference>
<name>A0ABQ9IMY2_9NEOP</name>
<protein>
    <submittedName>
        <fullName evidence="1">Uncharacterized protein</fullName>
    </submittedName>
</protein>
<evidence type="ECO:0000313" key="1">
    <source>
        <dbReference type="EMBL" id="KAJ8898053.1"/>
    </source>
</evidence>
<dbReference type="PANTHER" id="PTHR47326:SF1">
    <property type="entry name" value="HTH PSQ-TYPE DOMAIN-CONTAINING PROTEIN"/>
    <property type="match status" value="1"/>
</dbReference>
<dbReference type="Proteomes" id="UP001159363">
    <property type="component" value="Chromosome 1"/>
</dbReference>
<organism evidence="1 2">
    <name type="scientific">Dryococelus australis</name>
    <dbReference type="NCBI Taxonomy" id="614101"/>
    <lineage>
        <taxon>Eukaryota</taxon>
        <taxon>Metazoa</taxon>
        <taxon>Ecdysozoa</taxon>
        <taxon>Arthropoda</taxon>
        <taxon>Hexapoda</taxon>
        <taxon>Insecta</taxon>
        <taxon>Pterygota</taxon>
        <taxon>Neoptera</taxon>
        <taxon>Polyneoptera</taxon>
        <taxon>Phasmatodea</taxon>
        <taxon>Verophasmatodea</taxon>
        <taxon>Anareolatae</taxon>
        <taxon>Phasmatidae</taxon>
        <taxon>Eurycanthinae</taxon>
        <taxon>Dryococelus</taxon>
    </lineage>
</organism>
<dbReference type="InterPro" id="IPR036397">
    <property type="entry name" value="RNaseH_sf"/>
</dbReference>
<proteinExistence type="predicted"/>
<sequence length="96" mass="11042">MVQVLKLANNPKLRDFCVDFQVWLEVDGFVDIIVSSDEATFHLNGNVKRHNLRFWGMANLHATLKNERAFPPEVNVFCTMTNHSVFGHFFFVTGIT</sequence>
<dbReference type="Gene3D" id="3.30.420.10">
    <property type="entry name" value="Ribonuclease H-like superfamily/Ribonuclease H"/>
    <property type="match status" value="1"/>
</dbReference>
<reference evidence="1 2" key="1">
    <citation type="submission" date="2023-02" db="EMBL/GenBank/DDBJ databases">
        <title>LHISI_Scaffold_Assembly.</title>
        <authorList>
            <person name="Stuart O.P."/>
            <person name="Cleave R."/>
            <person name="Magrath M.J.L."/>
            <person name="Mikheyev A.S."/>
        </authorList>
    </citation>
    <scope>NUCLEOTIDE SEQUENCE [LARGE SCALE GENOMIC DNA]</scope>
    <source>
        <strain evidence="1">Daus_M_001</strain>
        <tissue evidence="1">Leg muscle</tissue>
    </source>
</reference>
<gene>
    <name evidence="1" type="ORF">PR048_003413</name>
</gene>
<keyword evidence="2" id="KW-1185">Reference proteome</keyword>
<dbReference type="PANTHER" id="PTHR47326">
    <property type="entry name" value="TRANSPOSABLE ELEMENT TC3 TRANSPOSASE-LIKE PROTEIN"/>
    <property type="match status" value="1"/>
</dbReference>
<accession>A0ABQ9IMY2</accession>